<protein>
    <submittedName>
        <fullName evidence="2">RHS repeat-associated core domain-containing protein</fullName>
    </submittedName>
</protein>
<feature type="region of interest" description="Disordered" evidence="1">
    <location>
        <begin position="195"/>
        <end position="216"/>
    </location>
</feature>
<name>A0A7W2LA02_9PSED</name>
<evidence type="ECO:0000313" key="3">
    <source>
        <dbReference type="Proteomes" id="UP000440965"/>
    </source>
</evidence>
<sequence length="216" mass="23715">MTVREGPTTRTVFRAGLQPLAETNTDIETNPLLLLTDEKGSTFTTKSNVDLQFHAYSPYGHTLTPSRSITNFNGENLEIKTQCYLLGNGCRAFSPRLMRFNSPDSWSPFGAGGINAYMYCGGDPVNHTDSSGHLKLWFKRTRTSNGHIFPALADAMQTYKSISKALISPNLGAPPTYDRAIAMDQAVAMTKAHNANSKIARESSKARRPSATCLYD</sequence>
<accession>A0A7W2LA02</accession>
<reference evidence="2 3" key="1">
    <citation type="submission" date="2019-10" db="EMBL/GenBank/DDBJ databases">
        <title>XDR Pseudomonas monteilii producing IMP-16 from LCR.</title>
        <authorList>
            <person name="Ballaben A."/>
            <person name="Doi Y."/>
        </authorList>
    </citation>
    <scope>NUCLEOTIDE SEQUENCE [LARGE SCALE GENOMIC DNA]</scope>
    <source>
        <strain evidence="2 3">597/14</strain>
    </source>
</reference>
<proteinExistence type="predicted"/>
<dbReference type="InterPro" id="IPR022385">
    <property type="entry name" value="Rhs_assc_core"/>
</dbReference>
<organism evidence="2 3">
    <name type="scientific">Pseudomonas monteilii</name>
    <dbReference type="NCBI Taxonomy" id="76759"/>
    <lineage>
        <taxon>Bacteria</taxon>
        <taxon>Pseudomonadati</taxon>
        <taxon>Pseudomonadota</taxon>
        <taxon>Gammaproteobacteria</taxon>
        <taxon>Pseudomonadales</taxon>
        <taxon>Pseudomonadaceae</taxon>
        <taxon>Pseudomonas</taxon>
    </lineage>
</organism>
<dbReference type="Gene3D" id="2.180.10.10">
    <property type="entry name" value="RHS repeat-associated core"/>
    <property type="match status" value="1"/>
</dbReference>
<dbReference type="RefSeq" id="WP_156867480.1">
    <property type="nucleotide sequence ID" value="NZ_JACGDB010000003.1"/>
</dbReference>
<evidence type="ECO:0000313" key="2">
    <source>
        <dbReference type="EMBL" id="MVF50459.1"/>
    </source>
</evidence>
<dbReference type="NCBIfam" id="TIGR03696">
    <property type="entry name" value="Rhs_assc_core"/>
    <property type="match status" value="1"/>
</dbReference>
<dbReference type="SUPFAM" id="SSF56399">
    <property type="entry name" value="ADP-ribosylation"/>
    <property type="match status" value="1"/>
</dbReference>
<dbReference type="Proteomes" id="UP000440965">
    <property type="component" value="Unassembled WGS sequence"/>
</dbReference>
<gene>
    <name evidence="2" type="ORF">F9Z43_14245</name>
</gene>
<comment type="caution">
    <text evidence="2">The sequence shown here is derived from an EMBL/GenBank/DDBJ whole genome shotgun (WGS) entry which is preliminary data.</text>
</comment>
<dbReference type="EMBL" id="WEIK01000011">
    <property type="protein sequence ID" value="MVF50459.1"/>
    <property type="molecule type" value="Genomic_DNA"/>
</dbReference>
<evidence type="ECO:0000256" key="1">
    <source>
        <dbReference type="SAM" id="MobiDB-lite"/>
    </source>
</evidence>
<dbReference type="AlphaFoldDB" id="A0A7W2LA02"/>